<dbReference type="GO" id="GO:0004252">
    <property type="term" value="F:serine-type endopeptidase activity"/>
    <property type="evidence" value="ECO:0007669"/>
    <property type="project" value="InterPro"/>
</dbReference>
<evidence type="ECO:0000313" key="4">
    <source>
        <dbReference type="EMBL" id="QHU13897.1"/>
    </source>
</evidence>
<dbReference type="InterPro" id="IPR029058">
    <property type="entry name" value="AB_hydrolase_fold"/>
</dbReference>
<dbReference type="InterPro" id="IPR002470">
    <property type="entry name" value="Peptidase_S9A"/>
</dbReference>
<dbReference type="InterPro" id="IPR001375">
    <property type="entry name" value="Peptidase_S9_cat"/>
</dbReference>
<dbReference type="InterPro" id="IPR051543">
    <property type="entry name" value="Serine_Peptidase_S9A"/>
</dbReference>
<reference evidence="4" key="1">
    <citation type="journal article" date="2020" name="Nature">
        <title>Giant virus diversity and host interactions through global metagenomics.</title>
        <authorList>
            <person name="Schulz F."/>
            <person name="Roux S."/>
            <person name="Paez-Espino D."/>
            <person name="Jungbluth S."/>
            <person name="Walsh D.A."/>
            <person name="Denef V.J."/>
            <person name="McMahon K.D."/>
            <person name="Konstantinidis K.T."/>
            <person name="Eloe-Fadrosh E.A."/>
            <person name="Kyrpides N.C."/>
            <person name="Woyke T."/>
        </authorList>
    </citation>
    <scope>NUCLEOTIDE SEQUENCE</scope>
    <source>
        <strain evidence="4">GVMAG-S-1101182-85</strain>
    </source>
</reference>
<dbReference type="GO" id="GO:0006508">
    <property type="term" value="P:proteolysis"/>
    <property type="evidence" value="ECO:0007669"/>
    <property type="project" value="InterPro"/>
</dbReference>
<feature type="region of interest" description="Disordered" evidence="2">
    <location>
        <begin position="601"/>
        <end position="644"/>
    </location>
</feature>
<dbReference type="Pfam" id="PF00326">
    <property type="entry name" value="Peptidase_S9"/>
    <property type="match status" value="1"/>
</dbReference>
<comment type="similarity">
    <text evidence="1">Belongs to the peptidase S9A family.</text>
</comment>
<dbReference type="SUPFAM" id="SSF53474">
    <property type="entry name" value="alpha/beta-Hydrolases"/>
    <property type="match status" value="1"/>
</dbReference>
<dbReference type="AlphaFoldDB" id="A0A6C0KB16"/>
<evidence type="ECO:0000256" key="2">
    <source>
        <dbReference type="SAM" id="MobiDB-lite"/>
    </source>
</evidence>
<dbReference type="PANTHER" id="PTHR11757:SF19">
    <property type="entry name" value="PROLYL ENDOPEPTIDASE-LIKE"/>
    <property type="match status" value="1"/>
</dbReference>
<dbReference type="Gene3D" id="3.40.50.1820">
    <property type="entry name" value="alpha/beta hydrolase"/>
    <property type="match status" value="1"/>
</dbReference>
<name>A0A6C0KB16_9ZZZZ</name>
<dbReference type="PRINTS" id="PR00862">
    <property type="entry name" value="PROLIGOPTASE"/>
</dbReference>
<organism evidence="4">
    <name type="scientific">viral metagenome</name>
    <dbReference type="NCBI Taxonomy" id="1070528"/>
    <lineage>
        <taxon>unclassified sequences</taxon>
        <taxon>metagenomes</taxon>
        <taxon>organismal metagenomes</taxon>
    </lineage>
</organism>
<protein>
    <recommendedName>
        <fullName evidence="3">Peptidase S9 prolyl oligopeptidase catalytic domain-containing protein</fullName>
    </recommendedName>
</protein>
<dbReference type="EMBL" id="MN740827">
    <property type="protein sequence ID" value="QHU13897.1"/>
    <property type="molecule type" value="Genomic_DNA"/>
</dbReference>
<evidence type="ECO:0000259" key="3">
    <source>
        <dbReference type="Pfam" id="PF00326"/>
    </source>
</evidence>
<accession>A0A6C0KB16</accession>
<evidence type="ECO:0000256" key="1">
    <source>
        <dbReference type="ARBA" id="ARBA00005228"/>
    </source>
</evidence>
<dbReference type="PANTHER" id="PTHR11757">
    <property type="entry name" value="PROTEASE FAMILY S9A OLIGOPEPTIDASE"/>
    <property type="match status" value="1"/>
</dbReference>
<sequence length="644" mass="73256">MSHTSKTRNLDFLEWSNDLAPLEKQSGPEWLKAITSENRRFAKALHGFKHSTNSQYKLQTAPTPWTYRGFTVGGDGWSPTEMWSTSNFEIKAWDADIDESTGLFAAAVMSPDGYERFTIEIYSFSKASKPTRIEHLKMPCGPKLAWLNTSDLVYLQSSHDLRYDSLWIWSSSTQKSVEIYRTRDPTCNLEIKRLEDGSVAILETDFETTRFGLATSESVHWIAKGKDILPVTKSVYYVDQDLCAQSILGGWIVKRSFGLLTIYDRGQKPITTVWGEVTADTRDPTRLFISDVRYEPYWMDTTTWSLSNPLPYPFTITYTPEPAPTFVIRPTTQEIKGLLVTAYGAYGIPTKAGSLVSRWHPLLKAGWAIASVSVPGGGDHTQKWREKGQRLGRQKSIETLRQVVVDLQEDLGVDPAKTVLYGRSAGGLLVTSTAIMYRGLVGGLYIESPYIDVLRTISNPELPLTLLETKEFGIGTDFKNVVQTAQWSPMEHLPVQGVPELLVIARTDEQDLQVYPYEVVKFIQRARSSDNESNADALKLLQISKGRGHFATTNKTREEDCWLLNKYIGHKYTKMPVLDPIKTNVTKAAEMLGDFKYGQWRKNRSASRKNRTERKNKTNRANRLNRKNRSNRNRKNKTNRRNRH</sequence>
<feature type="domain" description="Peptidase S9 prolyl oligopeptidase catalytic" evidence="3">
    <location>
        <begin position="362"/>
        <end position="559"/>
    </location>
</feature>
<proteinExistence type="inferred from homology"/>